<proteinExistence type="predicted"/>
<protein>
    <recommendedName>
        <fullName evidence="3">AAA domain-containing protein</fullName>
    </recommendedName>
</protein>
<comment type="caution">
    <text evidence="1">The sequence shown here is derived from an EMBL/GenBank/DDBJ whole genome shotgun (WGS) entry which is preliminary data.</text>
</comment>
<name>A0A397QTS2_9MOLU</name>
<dbReference type="EMBL" id="QXEV01000036">
    <property type="protein sequence ID" value="RIA64823.1"/>
    <property type="molecule type" value="Genomic_DNA"/>
</dbReference>
<accession>A0A397QTS2</accession>
<evidence type="ECO:0000313" key="2">
    <source>
        <dbReference type="Proteomes" id="UP000266506"/>
    </source>
</evidence>
<organism evidence="1 2">
    <name type="scientific">Anaeroplasma bactoclasticum</name>
    <dbReference type="NCBI Taxonomy" id="2088"/>
    <lineage>
        <taxon>Bacteria</taxon>
        <taxon>Bacillati</taxon>
        <taxon>Mycoplasmatota</taxon>
        <taxon>Mollicutes</taxon>
        <taxon>Anaeroplasmatales</taxon>
        <taxon>Anaeroplasmataceae</taxon>
        <taxon>Anaeroplasma</taxon>
    </lineage>
</organism>
<dbReference type="Proteomes" id="UP000266506">
    <property type="component" value="Unassembled WGS sequence"/>
</dbReference>
<dbReference type="InParanoid" id="A0A397QTS2"/>
<dbReference type="AlphaFoldDB" id="A0A397QTS2"/>
<gene>
    <name evidence="1" type="ORF">EI71_01873</name>
</gene>
<keyword evidence="2" id="KW-1185">Reference proteome</keyword>
<sequence>MKEYIDRLFDKELDFYLKTTGAVLVVGPKWCGKSTTCKRHAKTMIYLKLQQGNNIFLWLKQPLNLFWT</sequence>
<evidence type="ECO:0000313" key="1">
    <source>
        <dbReference type="EMBL" id="RIA64823.1"/>
    </source>
</evidence>
<reference evidence="1 2" key="1">
    <citation type="submission" date="2018-08" db="EMBL/GenBank/DDBJ databases">
        <title>Genomic Encyclopedia of Archaeal and Bacterial Type Strains, Phase II (KMG-II): from individual species to whole genera.</title>
        <authorList>
            <person name="Goeker M."/>
        </authorList>
    </citation>
    <scope>NUCLEOTIDE SEQUENCE [LARGE SCALE GENOMIC DNA]</scope>
    <source>
        <strain evidence="1 2">ATCC 27112</strain>
    </source>
</reference>
<evidence type="ECO:0008006" key="3">
    <source>
        <dbReference type="Google" id="ProtNLM"/>
    </source>
</evidence>